<keyword evidence="6" id="KW-1185">Reference proteome</keyword>
<feature type="domain" description="N-acetyltransferase" evidence="4">
    <location>
        <begin position="83"/>
        <end position="236"/>
    </location>
</feature>
<evidence type="ECO:0000313" key="5">
    <source>
        <dbReference type="EMBL" id="TQJ02990.1"/>
    </source>
</evidence>
<keyword evidence="1 5" id="KW-0808">Transferase</keyword>
<dbReference type="GO" id="GO:0016747">
    <property type="term" value="F:acyltransferase activity, transferring groups other than amino-acyl groups"/>
    <property type="evidence" value="ECO:0007669"/>
    <property type="project" value="InterPro"/>
</dbReference>
<sequence length="236" mass="26015">MLGAQHKQPRLGRGIRTLTSVEADYEHTVVGRPRKREWVSVEYSTRPHQRPSTTPPARSGRSGHAADRQAGQNRGMIGGMKGIAIRPARHDELAAVAELRWQWVRESGRSPGTTHDEFVYRFVTWAGRHVHSHRCLVAVRDGPVVGMAWLAILQRVPTPLAVERASGDVQCVYVMPAERASGLGGRLIRAVLELAHELGLERVTVHSSTRAVPAYSRHGFAASPRLLQAEPATSSR</sequence>
<evidence type="ECO:0000313" key="6">
    <source>
        <dbReference type="Proteomes" id="UP000320876"/>
    </source>
</evidence>
<evidence type="ECO:0000259" key="4">
    <source>
        <dbReference type="PROSITE" id="PS51186"/>
    </source>
</evidence>
<evidence type="ECO:0000256" key="1">
    <source>
        <dbReference type="ARBA" id="ARBA00022679"/>
    </source>
</evidence>
<dbReference type="CDD" id="cd04301">
    <property type="entry name" value="NAT_SF"/>
    <property type="match status" value="1"/>
</dbReference>
<dbReference type="InterPro" id="IPR050832">
    <property type="entry name" value="Bact_Acetyltransf"/>
</dbReference>
<feature type="region of interest" description="Disordered" evidence="3">
    <location>
        <begin position="40"/>
        <end position="76"/>
    </location>
</feature>
<name>A0A542DIU5_AMYCI</name>
<dbReference type="PANTHER" id="PTHR43877">
    <property type="entry name" value="AMINOALKYLPHOSPHONATE N-ACETYLTRANSFERASE-RELATED-RELATED"/>
    <property type="match status" value="1"/>
</dbReference>
<dbReference type="Pfam" id="PF00583">
    <property type="entry name" value="Acetyltransf_1"/>
    <property type="match status" value="1"/>
</dbReference>
<dbReference type="EMBL" id="VFML01000001">
    <property type="protein sequence ID" value="TQJ02990.1"/>
    <property type="molecule type" value="Genomic_DNA"/>
</dbReference>
<gene>
    <name evidence="5" type="ORF">FB471_2740</name>
</gene>
<dbReference type="InterPro" id="IPR000182">
    <property type="entry name" value="GNAT_dom"/>
</dbReference>
<proteinExistence type="predicted"/>
<reference evidence="5 6" key="1">
    <citation type="submission" date="2019-06" db="EMBL/GenBank/DDBJ databases">
        <title>Sequencing the genomes of 1000 actinobacteria strains.</title>
        <authorList>
            <person name="Klenk H.-P."/>
        </authorList>
    </citation>
    <scope>NUCLEOTIDE SEQUENCE [LARGE SCALE GENOMIC DNA]</scope>
    <source>
        <strain evidence="5 6">DSM 45679</strain>
    </source>
</reference>
<evidence type="ECO:0000256" key="3">
    <source>
        <dbReference type="SAM" id="MobiDB-lite"/>
    </source>
</evidence>
<dbReference type="InterPro" id="IPR016181">
    <property type="entry name" value="Acyl_CoA_acyltransferase"/>
</dbReference>
<dbReference type="AlphaFoldDB" id="A0A542DIU5"/>
<organism evidence="5 6">
    <name type="scientific">Amycolatopsis cihanbeyliensis</name>
    <dbReference type="NCBI Taxonomy" id="1128664"/>
    <lineage>
        <taxon>Bacteria</taxon>
        <taxon>Bacillati</taxon>
        <taxon>Actinomycetota</taxon>
        <taxon>Actinomycetes</taxon>
        <taxon>Pseudonocardiales</taxon>
        <taxon>Pseudonocardiaceae</taxon>
        <taxon>Amycolatopsis</taxon>
    </lineage>
</organism>
<dbReference type="SUPFAM" id="SSF55729">
    <property type="entry name" value="Acyl-CoA N-acyltransferases (Nat)"/>
    <property type="match status" value="1"/>
</dbReference>
<dbReference type="PANTHER" id="PTHR43877:SF2">
    <property type="entry name" value="AMINOALKYLPHOSPHONATE N-ACETYLTRANSFERASE-RELATED"/>
    <property type="match status" value="1"/>
</dbReference>
<dbReference type="Gene3D" id="3.40.630.30">
    <property type="match status" value="1"/>
</dbReference>
<keyword evidence="2" id="KW-0012">Acyltransferase</keyword>
<accession>A0A542DIU5</accession>
<evidence type="ECO:0000256" key="2">
    <source>
        <dbReference type="ARBA" id="ARBA00023315"/>
    </source>
</evidence>
<protein>
    <submittedName>
        <fullName evidence="5">Acetyltransferase (GNAT) family protein</fullName>
    </submittedName>
</protein>
<dbReference type="Proteomes" id="UP000320876">
    <property type="component" value="Unassembled WGS sequence"/>
</dbReference>
<dbReference type="PROSITE" id="PS51186">
    <property type="entry name" value="GNAT"/>
    <property type="match status" value="1"/>
</dbReference>
<comment type="caution">
    <text evidence="5">The sequence shown here is derived from an EMBL/GenBank/DDBJ whole genome shotgun (WGS) entry which is preliminary data.</text>
</comment>